<dbReference type="AlphaFoldDB" id="A0A839T087"/>
<dbReference type="EMBL" id="JACHXI010000003">
    <property type="protein sequence ID" value="MBB3102548.1"/>
    <property type="molecule type" value="Genomic_DNA"/>
</dbReference>
<evidence type="ECO:0000313" key="2">
    <source>
        <dbReference type="EMBL" id="MBB3102548.1"/>
    </source>
</evidence>
<protein>
    <submittedName>
        <fullName evidence="2">Uncharacterized protein (TIGR02001 family)</fullName>
    </submittedName>
</protein>
<reference evidence="2 3" key="1">
    <citation type="submission" date="2020-08" db="EMBL/GenBank/DDBJ databases">
        <title>Genomic Encyclopedia of Type Strains, Phase III (KMG-III): the genomes of soil and plant-associated and newly described type strains.</title>
        <authorList>
            <person name="Whitman W."/>
        </authorList>
    </citation>
    <scope>NUCLEOTIDE SEQUENCE [LARGE SCALE GENOMIC DNA]</scope>
    <source>
        <strain evidence="2 3">CECT 4462</strain>
    </source>
</reference>
<feature type="chain" id="PRO_5032572330" evidence="1">
    <location>
        <begin position="22"/>
        <end position="241"/>
    </location>
</feature>
<dbReference type="RefSeq" id="WP_183165537.1">
    <property type="nucleotide sequence ID" value="NZ_JACHXI010000003.1"/>
</dbReference>
<dbReference type="Proteomes" id="UP000549250">
    <property type="component" value="Unassembled WGS sequence"/>
</dbReference>
<feature type="signal peptide" evidence="1">
    <location>
        <begin position="1"/>
        <end position="21"/>
    </location>
</feature>
<dbReference type="Pfam" id="PF09694">
    <property type="entry name" value="Gcw_chp"/>
    <property type="match status" value="1"/>
</dbReference>
<dbReference type="InterPro" id="IPR010239">
    <property type="entry name" value="CHP02001"/>
</dbReference>
<keyword evidence="3" id="KW-1185">Reference proteome</keyword>
<evidence type="ECO:0000313" key="3">
    <source>
        <dbReference type="Proteomes" id="UP000549250"/>
    </source>
</evidence>
<organism evidence="2 3">
    <name type="scientific">Azomonas macrocytogenes</name>
    <name type="common">Azotobacter macrocytogenes</name>
    <dbReference type="NCBI Taxonomy" id="69962"/>
    <lineage>
        <taxon>Bacteria</taxon>
        <taxon>Pseudomonadati</taxon>
        <taxon>Pseudomonadota</taxon>
        <taxon>Gammaproteobacteria</taxon>
        <taxon>Pseudomonadales</taxon>
        <taxon>Pseudomonadaceae</taxon>
        <taxon>Azomonas</taxon>
    </lineage>
</organism>
<gene>
    <name evidence="2" type="ORF">FHR87_000931</name>
</gene>
<dbReference type="NCBIfam" id="TIGR02001">
    <property type="entry name" value="gcw_chp"/>
    <property type="match status" value="1"/>
</dbReference>
<accession>A0A839T087</accession>
<proteinExistence type="predicted"/>
<evidence type="ECO:0000256" key="1">
    <source>
        <dbReference type="SAM" id="SignalP"/>
    </source>
</evidence>
<sequence length="241" mass="26199">MSYGKSFILTLLAGMATSANAQMMERELGDFSLRLSTTPSRSMAQGLVKPIGLGTFHGGLDLSHANGWYLGQWSPSIGVAHSSALEVDSYMGYMRPLEADQNMGYEVGLIHYNFPELDARDRHEVYAGLTFPGSRIGAAWSLASGRSDSTVLLDLGLLHPLNLDMSVKYANHVLDQPVYFSGGSVRTFNDWSLNLSRPWGGARLGLTYSGASLTGDSCAAYSGQNSRCDETLTFKIEHPLF</sequence>
<name>A0A839T087_AZOMA</name>
<keyword evidence="1" id="KW-0732">Signal</keyword>
<comment type="caution">
    <text evidence="2">The sequence shown here is derived from an EMBL/GenBank/DDBJ whole genome shotgun (WGS) entry which is preliminary data.</text>
</comment>